<sequence>MTAMQTYLEKRQPAQKMARFYRMAVMPNLFGEWTLYREWGRIGQGGQVRMDWFEDENQAVAALVTLEASKRQRGYWVEPQQLAMFDLTG</sequence>
<feature type="domain" description="WGR" evidence="1">
    <location>
        <begin position="1"/>
        <end position="89"/>
    </location>
</feature>
<dbReference type="InterPro" id="IPR008893">
    <property type="entry name" value="WGR_domain"/>
</dbReference>
<dbReference type="GO" id="GO:0003677">
    <property type="term" value="F:DNA binding"/>
    <property type="evidence" value="ECO:0007669"/>
    <property type="project" value="UniProtKB-KW"/>
</dbReference>
<keyword evidence="2" id="KW-0238">DNA-binding</keyword>
<gene>
    <name evidence="2" type="ORF">SAMN05421666_3599</name>
</gene>
<dbReference type="STRING" id="573024.SAMN05216208_0045"/>
<dbReference type="EMBL" id="FTNV01000012">
    <property type="protein sequence ID" value="SIS26554.1"/>
    <property type="molecule type" value="Genomic_DNA"/>
</dbReference>
<organism evidence="2 3">
    <name type="scientific">Roseovarius nanhaiticus</name>
    <dbReference type="NCBI Taxonomy" id="573024"/>
    <lineage>
        <taxon>Bacteria</taxon>
        <taxon>Pseudomonadati</taxon>
        <taxon>Pseudomonadota</taxon>
        <taxon>Alphaproteobacteria</taxon>
        <taxon>Rhodobacterales</taxon>
        <taxon>Roseobacteraceae</taxon>
        <taxon>Roseovarius</taxon>
    </lineage>
</organism>
<evidence type="ECO:0000313" key="2">
    <source>
        <dbReference type="EMBL" id="SIS26554.1"/>
    </source>
</evidence>
<dbReference type="Proteomes" id="UP000186019">
    <property type="component" value="Unassembled WGS sequence"/>
</dbReference>
<evidence type="ECO:0000313" key="3">
    <source>
        <dbReference type="Proteomes" id="UP000186019"/>
    </source>
</evidence>
<dbReference type="InterPro" id="IPR049809">
    <property type="entry name" value="YehF/YfeS-like_WGR"/>
</dbReference>
<dbReference type="AlphaFoldDB" id="A0A1N7HNW4"/>
<dbReference type="Pfam" id="PF05406">
    <property type="entry name" value="WGR"/>
    <property type="match status" value="1"/>
</dbReference>
<proteinExistence type="predicted"/>
<evidence type="ECO:0000259" key="1">
    <source>
        <dbReference type="PROSITE" id="PS51977"/>
    </source>
</evidence>
<protein>
    <submittedName>
        <fullName evidence="2">WGR domain-containing protein, predicted DNA-binding domain in MolR</fullName>
    </submittedName>
</protein>
<dbReference type="CDD" id="cd07996">
    <property type="entry name" value="WGR_MMR_like"/>
    <property type="match status" value="1"/>
</dbReference>
<dbReference type="Gene3D" id="2.20.140.10">
    <property type="entry name" value="WGR domain"/>
    <property type="match status" value="1"/>
</dbReference>
<reference evidence="3" key="1">
    <citation type="submission" date="2017-01" db="EMBL/GenBank/DDBJ databases">
        <authorList>
            <person name="Varghese N."/>
            <person name="Submissions S."/>
        </authorList>
    </citation>
    <scope>NUCLEOTIDE SEQUENCE [LARGE SCALE GENOMIC DNA]</scope>
    <source>
        <strain evidence="3">DSM 29590</strain>
    </source>
</reference>
<name>A0A1N7HNW4_9RHOB</name>
<keyword evidence="3" id="KW-1185">Reference proteome</keyword>
<accession>A0A1N7HNW4</accession>
<dbReference type="PROSITE" id="PS51977">
    <property type="entry name" value="WGR"/>
    <property type="match status" value="1"/>
</dbReference>
<dbReference type="SUPFAM" id="SSF142921">
    <property type="entry name" value="WGR domain-like"/>
    <property type="match status" value="1"/>
</dbReference>
<dbReference type="SMART" id="SM00773">
    <property type="entry name" value="WGR"/>
    <property type="match status" value="1"/>
</dbReference>
<dbReference type="InterPro" id="IPR036930">
    <property type="entry name" value="WGR_dom_sf"/>
</dbReference>